<dbReference type="EMBL" id="FNGO01000009">
    <property type="protein sequence ID" value="SDL77626.1"/>
    <property type="molecule type" value="Genomic_DNA"/>
</dbReference>
<evidence type="ECO:0000313" key="2">
    <source>
        <dbReference type="Proteomes" id="UP000199476"/>
    </source>
</evidence>
<proteinExistence type="predicted"/>
<name>A0A1G9MTJ2_9FIRM</name>
<accession>A0A1G9MTJ2</accession>
<dbReference type="OrthoDB" id="5877746at2"/>
<reference evidence="1 2" key="1">
    <citation type="submission" date="2016-10" db="EMBL/GenBank/DDBJ databases">
        <authorList>
            <person name="de Groot N.N."/>
        </authorList>
    </citation>
    <scope>NUCLEOTIDE SEQUENCE [LARGE SCALE GENOMIC DNA]</scope>
    <source>
        <strain evidence="1 2">SLAS-1</strain>
    </source>
</reference>
<evidence type="ECO:0000313" key="1">
    <source>
        <dbReference type="EMBL" id="SDL77626.1"/>
    </source>
</evidence>
<gene>
    <name evidence="1" type="ORF">SAMN04488692_1099</name>
</gene>
<organism evidence="1 2">
    <name type="scientific">Halarsenatibacter silvermanii</name>
    <dbReference type="NCBI Taxonomy" id="321763"/>
    <lineage>
        <taxon>Bacteria</taxon>
        <taxon>Bacillati</taxon>
        <taxon>Bacillota</taxon>
        <taxon>Clostridia</taxon>
        <taxon>Halanaerobiales</taxon>
        <taxon>Halarsenatibacteraceae</taxon>
        <taxon>Halarsenatibacter</taxon>
    </lineage>
</organism>
<dbReference type="Proteomes" id="UP000199476">
    <property type="component" value="Unassembled WGS sequence"/>
</dbReference>
<dbReference type="RefSeq" id="WP_089759730.1">
    <property type="nucleotide sequence ID" value="NZ_FNGO01000009.1"/>
</dbReference>
<dbReference type="AlphaFoldDB" id="A0A1G9MTJ2"/>
<keyword evidence="2" id="KW-1185">Reference proteome</keyword>
<sequence length="65" mass="7490">MMCPRCGSESVQENAAACDDSSLSCKICEKCGHRWQGSDWFGCLFEEKTEEQKRDSDKPRKSQRR</sequence>
<protein>
    <submittedName>
        <fullName evidence="1">Uncharacterized protein</fullName>
    </submittedName>
</protein>